<dbReference type="EMBL" id="KX344445">
    <property type="protein sequence ID" value="ANT41080.1"/>
    <property type="molecule type" value="Genomic_DNA"/>
</dbReference>
<dbReference type="Proteomes" id="UP000202682">
    <property type="component" value="Segment"/>
</dbReference>
<evidence type="ECO:0000313" key="3">
    <source>
        <dbReference type="Proteomes" id="UP000202682"/>
    </source>
</evidence>
<keyword evidence="3" id="KW-1185">Reference proteome</keyword>
<dbReference type="KEGG" id="vg:29080496"/>
<feature type="compositionally biased region" description="Basic residues" evidence="1">
    <location>
        <begin position="68"/>
        <end position="77"/>
    </location>
</feature>
<dbReference type="RefSeq" id="YP_009287814.1">
    <property type="nucleotide sequence ID" value="NC_031078.1"/>
</dbReference>
<proteinExistence type="predicted"/>
<organism evidence="2 3">
    <name type="scientific">Streptomyces phage Nanodon</name>
    <dbReference type="NCBI Taxonomy" id="1873777"/>
    <lineage>
        <taxon>Viruses</taxon>
        <taxon>Duplodnaviria</taxon>
        <taxon>Heunggongvirae</taxon>
        <taxon>Uroviricota</taxon>
        <taxon>Caudoviricetes</taxon>
        <taxon>Arquatrovirinae</taxon>
        <taxon>Likavirus</taxon>
        <taxon>Likavirus nanodon</taxon>
    </lineage>
</organism>
<name>A0A1B1PA97_9CAUD</name>
<protein>
    <submittedName>
        <fullName evidence="2">DNA binding protein</fullName>
    </submittedName>
</protein>
<accession>A0A1B1PA97</accession>
<evidence type="ECO:0000313" key="2">
    <source>
        <dbReference type="EMBL" id="ANT41080.1"/>
    </source>
</evidence>
<feature type="compositionally biased region" description="Basic and acidic residues" evidence="1">
    <location>
        <begin position="45"/>
        <end position="57"/>
    </location>
</feature>
<reference evidence="3" key="1">
    <citation type="submission" date="2016-05" db="EMBL/GenBank/DDBJ databases">
        <authorList>
            <person name="Adebesin M.O."/>
            <person name="Ahama K."/>
            <person name="Alekasir E.M.M."/>
            <person name="Ali S."/>
            <person name="Aligholizadeh E."/>
            <person name="Allison J.M."/>
            <person name="Alzaher A."/>
            <person name="Andaya C.D."/>
            <person name="Asfaw S."/>
            <person name="Bansal N."/>
            <person name="Beauchard M.A."/>
            <person name="Betancourt K.A."/>
            <person name="Bhatia B."/>
            <person name="Boretti N.A."/>
            <person name="Brondi J.N."/>
            <person name="Byrd C.E."/>
            <person name="Cao A."/>
            <person name="Cardosa E.A."/>
            <person name="Carter A."/>
            <person name="Chen S."/>
            <person name="Chen Y."/>
            <person name="Clara Vega K."/>
            <person name="Cobuzzi M."/>
            <person name="Conn O.L."/>
            <person name="Crosby I.A."/>
            <person name="Daly S.B."/>
            <person name="DePaz I.X."/>
            <person name="Dhaurali S."/>
            <person name="Dowdy K.M."/>
            <person name="Edokobi N.B."/>
            <person name="Ekanayake A.B."/>
            <person name="Ekekwe S.O."/>
            <person name="Emond M.A."/>
            <person name="Endres L."/>
            <person name="Eng S."/>
            <person name="Felkoski S.A."/>
            <person name="Gant C.D."/>
            <person name="Gaskin B."/>
            <person name="Gondal S."/>
            <person name="Gutmann J."/>
            <person name="Ha T.-A."/>
            <person name="Habteyes H."/>
            <person name="Hariri O."/>
            <person name="Healey R.M."/>
            <person name="Heins J.L."/>
            <person name="Henderson A.L."/>
            <person name="Hernandez F.M.D."/>
            <person name="Hoang P.T."/>
            <person name="Hope K.T."/>
            <person name="Husna A."/>
            <person name="Hussain A."/>
            <person name="Imani O."/>
            <person name="Jackson N.L."/>
            <person name="Jacob V.M."/>
            <person name="Kang C."/>
            <person name="Kantov R.M."/>
            <person name="Kavuru S."/>
            <person name="Kerr M.S.-J.E."/>
            <person name="Khan O.A."/>
            <person name="Khan T.M."/>
            <person name="King T."/>
            <person name="Kulkarni R."/>
            <person name="Li A."/>
            <person name="Maczka C."/>
            <person name="Maisonet E."/>
            <person name="Majethia P.M."/>
            <person name="Malik D.A."/>
            <person name="Mariam A."/>
            <person name="Marquess E.B."/>
            <person name="Mattison J."/>
            <person name="McDonald N."/>
            <person name="Mehr S."/>
            <person name="Mengers S.R."/>
            <person name="Michaels D.P."/>
            <person name="Mondal S."/>
            <person name="Monney de Bebohi F."/>
            <person name="Nakhleh S.I."/>
            <person name="Ndubuizu N.C."/>
            <person name="Nguyen A.H."/>
            <person name="Nguyen K.M."/>
            <person name="Nguyen M.T."/>
            <person name="Nicholas M.L."/>
            <person name="Nimalan J.P."/>
            <person name="O'Connell R.A."/>
            <person name="Odoi E."/>
            <person name="Ojo L."/>
            <person name="Okoye A.E."/>
            <person name="Olateru-Olagbegi O."/>
            <person name="Osei K.V."/>
            <person name="Osei-Tutu A."/>
            <person name="Palilla A.M."/>
            <person name="Pancholi S."/>
            <person name="Park J.H.M."/>
            <person name="Patel K."/>
            <person name="Patel P."/>
            <person name="Pennington E."/>
            <person name="Peterson R.E."/>
            <person name="Pon J."/>
            <person name="Pourkarim H."/>
            <person name="Reed M.L."/>
            <person name="Rottman V."/>
            <person name="Salazar J."/>
            <person name="Samet S."/>
            <person name="Sendze O."/>
            <person name="Stelmack M.A."/>
            <person name="Stinnett R."/>
            <person name="Tchouaga A.L.N."/>
            <person name="Thompson E.M."/>
            <person name="Tran N.G."/>
            <person name="Truong T."/>
            <person name="Udo J.A."/>
            <person name="Verona L.T."/>
            <person name="Vu T.-Q."/>
            <person name="Wade J."/>
            <person name="Wang N.Q."/>
            <person name="Waters Z.M."/>
            <person name="Wellman R.J."/>
            <person name="Woldegabreal S."/>
            <person name="Yee A.C."/>
            <person name="Yirefu M."/>
            <person name="Zahangir S."/>
            <person name="Zhai Y."/>
            <person name="Devine C.L."/>
            <person name="Liao K."/>
            <person name="Prasad P.K."/>
            <person name="Ruthenberg K.J."/>
            <person name="Shonk J.A."/>
            <person name="Way M."/>
            <person name="Yousufi H.K."/>
            <person name="Cao L."/>
            <person name="Fox J."/>
            <person name="Hobbs E."/>
            <person name="Kilic S."/>
            <person name="Nunn R."/>
            <person name="Patel R."/>
            <person name="Rubenstein M."/>
            <person name="Erill I."/>
            <person name="Caruso S.M."/>
            <person name="Hughes L.E."/>
            <person name="Garlena R.A."/>
            <person name="Russell D.A."/>
            <person name="Pope W.H."/>
            <person name="Jacobs-Sera D."/>
            <person name="Hendrix R.W."/>
            <person name="Hatfull G.F."/>
        </authorList>
    </citation>
    <scope>NUCLEOTIDE SEQUENCE [LARGE SCALE GENOMIC DNA]</scope>
</reference>
<dbReference type="GeneID" id="29080496"/>
<evidence type="ECO:0000256" key="1">
    <source>
        <dbReference type="SAM" id="MobiDB-lite"/>
    </source>
</evidence>
<dbReference type="OrthoDB" id="27370at10239"/>
<gene>
    <name evidence="2" type="ORF">SEA_NANODON_30</name>
</gene>
<feature type="region of interest" description="Disordered" evidence="1">
    <location>
        <begin position="44"/>
        <end position="78"/>
    </location>
</feature>
<sequence length="89" mass="9795">MKIELTVCDLGQEVGEPTQSYTVTTEGRSVELDLCQKHAAPLEELLNRGSREPDPKPVKASPSPTAAPKKRAARRPRVVSLAEIEEMKQ</sequence>
<feature type="compositionally biased region" description="Low complexity" evidence="1">
    <location>
        <begin position="58"/>
        <end position="67"/>
    </location>
</feature>